<dbReference type="Gene3D" id="3.30.1120.90">
    <property type="entry name" value="Nucleosome assembly protein"/>
    <property type="match status" value="1"/>
</dbReference>
<proteinExistence type="inferred from homology"/>
<dbReference type="PANTHER" id="PTHR11875">
    <property type="entry name" value="TESTIS-SPECIFIC Y-ENCODED PROTEIN"/>
    <property type="match status" value="1"/>
</dbReference>
<feature type="compositionally biased region" description="Acidic residues" evidence="3">
    <location>
        <begin position="242"/>
        <end position="258"/>
    </location>
</feature>
<dbReference type="InterPro" id="IPR037231">
    <property type="entry name" value="NAP-like_sf"/>
</dbReference>
<evidence type="ECO:0000256" key="1">
    <source>
        <dbReference type="ARBA" id="ARBA00009947"/>
    </source>
</evidence>
<name>A0A5C3MWQ8_9AGAM</name>
<gene>
    <name evidence="4" type="ORF">OE88DRAFT_378668</name>
</gene>
<dbReference type="GO" id="GO:0006334">
    <property type="term" value="P:nucleosome assembly"/>
    <property type="evidence" value="ECO:0007669"/>
    <property type="project" value="InterPro"/>
</dbReference>
<dbReference type="Gene3D" id="1.20.5.1500">
    <property type="match status" value="1"/>
</dbReference>
<keyword evidence="5" id="KW-1185">Reference proteome</keyword>
<evidence type="ECO:0000256" key="2">
    <source>
        <dbReference type="RuleBase" id="RU003876"/>
    </source>
</evidence>
<feature type="region of interest" description="Disordered" evidence="3">
    <location>
        <begin position="236"/>
        <end position="258"/>
    </location>
</feature>
<dbReference type="STRING" id="5364.A0A5C3MWQ8"/>
<sequence length="377" mass="42579">MSSSQQLDDEDDYYEGLPVDVKRAIQGLRGLQVAQVGIQKEFQKEILALERKYSKSMQVLYERRKQVLLGKIGVSKEEIILGEVQSLKEDEDYRNLPALPVNTTTSRPAKVEGFWLRVLKGQPDIENMIQETDEPALYHLTDMTVSYPTKLSGPGDPSLAFSVNFYFSPNEFFSNSVLTKTYVYKACWFLHCMPTVLIAPQDEIGFFGQLLYSHVTADTIRWKSGKDLIKVAEEEAKKLKDDSDEEDSDSDKDDDGDDDDDMASFFKFFCPSSRITRPEDDAKVNVTGASEEDDRDVLLEEDFDIGEALKDQARMLRPAFGAATNEGNRSFPGQLTTSPEMHFSMSWMTTTTTTRTMTTRRVSQSMTKRKTTSGKGG</sequence>
<dbReference type="InterPro" id="IPR002164">
    <property type="entry name" value="NAP_family"/>
</dbReference>
<feature type="compositionally biased region" description="Basic residues" evidence="3">
    <location>
        <begin position="367"/>
        <end position="377"/>
    </location>
</feature>
<evidence type="ECO:0000256" key="3">
    <source>
        <dbReference type="SAM" id="MobiDB-lite"/>
    </source>
</evidence>
<organism evidence="4 5">
    <name type="scientific">Heliocybe sulcata</name>
    <dbReference type="NCBI Taxonomy" id="5364"/>
    <lineage>
        <taxon>Eukaryota</taxon>
        <taxon>Fungi</taxon>
        <taxon>Dikarya</taxon>
        <taxon>Basidiomycota</taxon>
        <taxon>Agaricomycotina</taxon>
        <taxon>Agaricomycetes</taxon>
        <taxon>Gloeophyllales</taxon>
        <taxon>Gloeophyllaceae</taxon>
        <taxon>Heliocybe</taxon>
    </lineage>
</organism>
<dbReference type="Proteomes" id="UP000305948">
    <property type="component" value="Unassembled WGS sequence"/>
</dbReference>
<protein>
    <submittedName>
        <fullName evidence="4">NAP-domain-containing protein</fullName>
    </submittedName>
</protein>
<dbReference type="EMBL" id="ML213515">
    <property type="protein sequence ID" value="TFK49744.1"/>
    <property type="molecule type" value="Genomic_DNA"/>
</dbReference>
<dbReference type="OrthoDB" id="27325at2759"/>
<feature type="region of interest" description="Disordered" evidence="3">
    <location>
        <begin position="355"/>
        <end position="377"/>
    </location>
</feature>
<reference evidence="4 5" key="1">
    <citation type="journal article" date="2019" name="Nat. Ecol. Evol.">
        <title>Megaphylogeny resolves global patterns of mushroom evolution.</title>
        <authorList>
            <person name="Varga T."/>
            <person name="Krizsan K."/>
            <person name="Foldi C."/>
            <person name="Dima B."/>
            <person name="Sanchez-Garcia M."/>
            <person name="Sanchez-Ramirez S."/>
            <person name="Szollosi G.J."/>
            <person name="Szarkandi J.G."/>
            <person name="Papp V."/>
            <person name="Albert L."/>
            <person name="Andreopoulos W."/>
            <person name="Angelini C."/>
            <person name="Antonin V."/>
            <person name="Barry K.W."/>
            <person name="Bougher N.L."/>
            <person name="Buchanan P."/>
            <person name="Buyck B."/>
            <person name="Bense V."/>
            <person name="Catcheside P."/>
            <person name="Chovatia M."/>
            <person name="Cooper J."/>
            <person name="Damon W."/>
            <person name="Desjardin D."/>
            <person name="Finy P."/>
            <person name="Geml J."/>
            <person name="Haridas S."/>
            <person name="Hughes K."/>
            <person name="Justo A."/>
            <person name="Karasinski D."/>
            <person name="Kautmanova I."/>
            <person name="Kiss B."/>
            <person name="Kocsube S."/>
            <person name="Kotiranta H."/>
            <person name="LaButti K.M."/>
            <person name="Lechner B.E."/>
            <person name="Liimatainen K."/>
            <person name="Lipzen A."/>
            <person name="Lukacs Z."/>
            <person name="Mihaltcheva S."/>
            <person name="Morgado L.N."/>
            <person name="Niskanen T."/>
            <person name="Noordeloos M.E."/>
            <person name="Ohm R.A."/>
            <person name="Ortiz-Santana B."/>
            <person name="Ovrebo C."/>
            <person name="Racz N."/>
            <person name="Riley R."/>
            <person name="Savchenko A."/>
            <person name="Shiryaev A."/>
            <person name="Soop K."/>
            <person name="Spirin V."/>
            <person name="Szebenyi C."/>
            <person name="Tomsovsky M."/>
            <person name="Tulloss R.E."/>
            <person name="Uehling J."/>
            <person name="Grigoriev I.V."/>
            <person name="Vagvolgyi C."/>
            <person name="Papp T."/>
            <person name="Martin F.M."/>
            <person name="Miettinen O."/>
            <person name="Hibbett D.S."/>
            <person name="Nagy L.G."/>
        </authorList>
    </citation>
    <scope>NUCLEOTIDE SEQUENCE [LARGE SCALE GENOMIC DNA]</scope>
    <source>
        <strain evidence="4 5">OMC1185</strain>
    </source>
</reference>
<evidence type="ECO:0000313" key="4">
    <source>
        <dbReference type="EMBL" id="TFK49744.1"/>
    </source>
</evidence>
<evidence type="ECO:0000313" key="5">
    <source>
        <dbReference type="Proteomes" id="UP000305948"/>
    </source>
</evidence>
<dbReference type="Pfam" id="PF00956">
    <property type="entry name" value="NAP"/>
    <property type="match status" value="1"/>
</dbReference>
<accession>A0A5C3MWQ8</accession>
<dbReference type="GO" id="GO:0005634">
    <property type="term" value="C:nucleus"/>
    <property type="evidence" value="ECO:0007669"/>
    <property type="project" value="InterPro"/>
</dbReference>
<dbReference type="SUPFAM" id="SSF143113">
    <property type="entry name" value="NAP-like"/>
    <property type="match status" value="1"/>
</dbReference>
<dbReference type="AlphaFoldDB" id="A0A5C3MWQ8"/>
<comment type="similarity">
    <text evidence="1 2">Belongs to the nucleosome assembly protein (NAP) family.</text>
</comment>